<dbReference type="Pfam" id="PF07287">
    <property type="entry name" value="AtuA"/>
    <property type="match status" value="1"/>
</dbReference>
<dbReference type="SUPFAM" id="SSF51412">
    <property type="entry name" value="Inosine monophosphate dehydrogenase (IMPDH)"/>
    <property type="match status" value="1"/>
</dbReference>
<proteinExistence type="predicted"/>
<protein>
    <submittedName>
        <fullName evidence="3">DUF1446 domain-containing protein</fullName>
    </submittedName>
</protein>
<dbReference type="EMBL" id="JAUTAN010000001">
    <property type="protein sequence ID" value="MDQ1105399.1"/>
    <property type="molecule type" value="Genomic_DNA"/>
</dbReference>
<sequence>MTRNVVRVGNGQGFWGDSARGPLQLVQGGGIDYLTMDFLAEVTMSIMQKLRSRNPQAGYATDFVAQLERILPHCKEHGIKVIANAGGVNPEACAAAVDDVVRRLGLDVVVATVGGDDVMADLPRLLESGHGLTNMTTGAPLADELDRVQSANVYLGAFPIAEALAAGADVVITGRVTDPSLTLAPLIHEFGWTEDDHDLLAAGTVAGHILECGTQCTGGNYDRWESVPDLAGIGYPLVEVAADGTFVVTKKAGTGGLVDVGTVTAQLLYELGEPERYLTPDVVADFTSIRLEQDGPDRVRVHGVRGSAPTDTYKVSISTLDGWRTTAQLTVGGPDAAAKARLTAEILLARLAEEGVVFPAEDCLVEVVGTNVLYADMLPEPATAPSEVVLRVSVRSTDKAAVNRLGAELASLLTSGPPGLTGFAGGRPKASEIVGFWPALIEKSAVEARVQVKEVVA</sequence>
<reference evidence="2" key="3">
    <citation type="submission" date="2023-07" db="EMBL/GenBank/DDBJ databases">
        <title>Functional and genomic diversity of the sorghum phyllosphere microbiome.</title>
        <authorList>
            <person name="Shade A."/>
        </authorList>
    </citation>
    <scope>NUCLEOTIDE SEQUENCE</scope>
    <source>
        <strain evidence="2">SORGH_AS_1067</strain>
    </source>
</reference>
<dbReference type="EMBL" id="JAAGXA010000020">
    <property type="protein sequence ID" value="NEN80444.1"/>
    <property type="molecule type" value="Genomic_DNA"/>
</dbReference>
<reference evidence="3" key="2">
    <citation type="submission" date="2020-02" db="EMBL/GenBank/DDBJ databases">
        <authorList>
            <person name="Li X.-J."/>
            <person name="Wang C.-M."/>
        </authorList>
    </citation>
    <scope>NUCLEOTIDE SEQUENCE</scope>
    <source>
        <strain evidence="3">JCM 30728</strain>
    </source>
</reference>
<dbReference type="RefSeq" id="WP_163774324.1">
    <property type="nucleotide sequence ID" value="NZ_JAAGXA010000020.1"/>
</dbReference>
<evidence type="ECO:0000313" key="4">
    <source>
        <dbReference type="Proteomes" id="UP000468687"/>
    </source>
</evidence>
<evidence type="ECO:0000259" key="1">
    <source>
        <dbReference type="Pfam" id="PF07287"/>
    </source>
</evidence>
<gene>
    <name evidence="3" type="ORF">G3T38_19520</name>
    <name evidence="2" type="ORF">QE405_002683</name>
</gene>
<dbReference type="Proteomes" id="UP001239215">
    <property type="component" value="Unassembled WGS sequence"/>
</dbReference>
<dbReference type="PANTHER" id="PTHR47708:SF2">
    <property type="entry name" value="SI:CH73-132F6.5"/>
    <property type="match status" value="1"/>
</dbReference>
<comment type="caution">
    <text evidence="3">The sequence shown here is derived from an EMBL/GenBank/DDBJ whole genome shotgun (WGS) entry which is preliminary data.</text>
</comment>
<keyword evidence="4" id="KW-1185">Reference proteome</keyword>
<evidence type="ECO:0000313" key="3">
    <source>
        <dbReference type="EMBL" id="NEN80444.1"/>
    </source>
</evidence>
<evidence type="ECO:0000313" key="2">
    <source>
        <dbReference type="EMBL" id="MDQ1105399.1"/>
    </source>
</evidence>
<dbReference type="Proteomes" id="UP000468687">
    <property type="component" value="Unassembled WGS sequence"/>
</dbReference>
<reference evidence="3 4" key="1">
    <citation type="journal article" date="2014" name="Int. J. Syst. Evol. Microbiol.">
        <title>Nocardioides zeae sp. nov., isolated from the stem of Zea mays.</title>
        <authorList>
            <person name="Glaeser S.P."/>
            <person name="McInroy J.A."/>
            <person name="Busse H.J."/>
            <person name="Kampfer P."/>
        </authorList>
    </citation>
    <scope>NUCLEOTIDE SEQUENCE [LARGE SCALE GENOMIC DNA]</scope>
    <source>
        <strain evidence="3 4">JCM 30728</strain>
    </source>
</reference>
<dbReference type="AlphaFoldDB" id="A0A6P0HQM9"/>
<organism evidence="3 4">
    <name type="scientific">Nocardioides zeae</name>
    <dbReference type="NCBI Taxonomy" id="1457234"/>
    <lineage>
        <taxon>Bacteria</taxon>
        <taxon>Bacillati</taxon>
        <taxon>Actinomycetota</taxon>
        <taxon>Actinomycetes</taxon>
        <taxon>Propionibacteriales</taxon>
        <taxon>Nocardioidaceae</taxon>
        <taxon>Nocardioides</taxon>
    </lineage>
</organism>
<accession>A0A6P0HQM9</accession>
<name>A0A6P0HQM9_9ACTN</name>
<dbReference type="InterPro" id="IPR010839">
    <property type="entry name" value="AtuA_N"/>
</dbReference>
<feature type="domain" description="Acyclic terpene utilisation N-terminal" evidence="1">
    <location>
        <begin position="6"/>
        <end position="451"/>
    </location>
</feature>
<dbReference type="PANTHER" id="PTHR47708">
    <property type="match status" value="1"/>
</dbReference>